<evidence type="ECO:0000313" key="4">
    <source>
        <dbReference type="EMBL" id="QCP36822.1"/>
    </source>
</evidence>
<evidence type="ECO:0000256" key="1">
    <source>
        <dbReference type="ARBA" id="ARBA00001933"/>
    </source>
</evidence>
<evidence type="ECO:0000313" key="5">
    <source>
        <dbReference type="Proteomes" id="UP000298653"/>
    </source>
</evidence>
<dbReference type="PANTHER" id="PTHR43713:SF3">
    <property type="entry name" value="GLUTAMATE-1-SEMIALDEHYDE 2,1-AMINOMUTASE 1, CHLOROPLASTIC-RELATED"/>
    <property type="match status" value="1"/>
</dbReference>
<dbReference type="InterPro" id="IPR049704">
    <property type="entry name" value="Aminotrans_3_PPA_site"/>
</dbReference>
<dbReference type="InterPro" id="IPR015421">
    <property type="entry name" value="PyrdxlP-dep_Trfase_major"/>
</dbReference>
<dbReference type="EMBL" id="CP040058">
    <property type="protein sequence ID" value="QCP36822.1"/>
    <property type="molecule type" value="Genomic_DNA"/>
</dbReference>
<keyword evidence="4" id="KW-0808">Transferase</keyword>
<gene>
    <name evidence="4" type="ORF">AR1Y2_3368</name>
</gene>
<dbReference type="Gene3D" id="3.40.640.10">
    <property type="entry name" value="Type I PLP-dependent aspartate aminotransferase-like (Major domain)"/>
    <property type="match status" value="1"/>
</dbReference>
<dbReference type="OrthoDB" id="9807885at2"/>
<keyword evidence="2 3" id="KW-0663">Pyridoxal phosphate</keyword>
<keyword evidence="5" id="KW-1185">Reference proteome</keyword>
<sequence length="420" mass="47142">MEAYRYDKSFELYDRANEVVPCGLYGHLGVGRARLNPMGCYPLFSDHAEGTYIWDVDGNRFIDYACAYGPNALGYQDPDVDAAALRQREKGNCTTVVSPVMIECAEKLVETLNCADWAFFAKNGGDVTTLAVMTARHATGRKKIIMMEHGYHGVYQWCQKPGTPGVLDEEICNNLYVPFNDFDAIEKMVKDHPGEIAGILSMPYDHISHYDNVLPKEDYWPKVRKLCDDHGIVLIIDDVRAGFRMDLAGSDHYFGIKADLLTLGKAIANGWNMAALVGRKEMRDAVEDMNYTGSYWLSAVPLAASVATLTKMKEIDATGIMRKTGEKLISGLKQVADANKVNLSTTGLPSLFKIILKDPDESMIPHQEWIGEMVRRGVYISHFHNMFTNTAMTDQDLQYTFDNADETLKMIIKKYPQILL</sequence>
<evidence type="ECO:0000256" key="2">
    <source>
        <dbReference type="ARBA" id="ARBA00022898"/>
    </source>
</evidence>
<accession>A0A4P8IFW8</accession>
<dbReference type="RefSeq" id="WP_137329992.1">
    <property type="nucleotide sequence ID" value="NZ_CP040058.1"/>
</dbReference>
<dbReference type="EC" id="5.4.3.8" evidence="4"/>
<dbReference type="KEGG" id="arf:AR1Y2_3368"/>
<dbReference type="GO" id="GO:0008483">
    <property type="term" value="F:transaminase activity"/>
    <property type="evidence" value="ECO:0007669"/>
    <property type="project" value="UniProtKB-KW"/>
</dbReference>
<keyword evidence="4" id="KW-0413">Isomerase</keyword>
<proteinExistence type="inferred from homology"/>
<evidence type="ECO:0000256" key="3">
    <source>
        <dbReference type="RuleBase" id="RU003560"/>
    </source>
</evidence>
<comment type="cofactor">
    <cofactor evidence="1">
        <name>pyridoxal 5'-phosphate</name>
        <dbReference type="ChEBI" id="CHEBI:597326"/>
    </cofactor>
</comment>
<dbReference type="Proteomes" id="UP000298653">
    <property type="component" value="Chromosome"/>
</dbReference>
<organism evidence="4 5">
    <name type="scientific">Anaerostipes rhamnosivorans</name>
    <dbReference type="NCBI Taxonomy" id="1229621"/>
    <lineage>
        <taxon>Bacteria</taxon>
        <taxon>Bacillati</taxon>
        <taxon>Bacillota</taxon>
        <taxon>Clostridia</taxon>
        <taxon>Lachnospirales</taxon>
        <taxon>Lachnospiraceae</taxon>
        <taxon>Anaerostipes</taxon>
    </lineage>
</organism>
<dbReference type="SUPFAM" id="SSF53383">
    <property type="entry name" value="PLP-dependent transferases"/>
    <property type="match status" value="1"/>
</dbReference>
<dbReference type="InterPro" id="IPR015424">
    <property type="entry name" value="PyrdxlP-dep_Trfase"/>
</dbReference>
<name>A0A4P8IFW8_9FIRM</name>
<protein>
    <submittedName>
        <fullName evidence="4">Glutamate-1-semialdehyde aminotransferase</fullName>
        <ecNumber evidence="4">5.4.3.8</ecNumber>
    </submittedName>
</protein>
<dbReference type="GO" id="GO:0042286">
    <property type="term" value="F:glutamate-1-semialdehyde 2,1-aminomutase activity"/>
    <property type="evidence" value="ECO:0007669"/>
    <property type="project" value="UniProtKB-EC"/>
</dbReference>
<dbReference type="Pfam" id="PF00202">
    <property type="entry name" value="Aminotran_3"/>
    <property type="match status" value="1"/>
</dbReference>
<dbReference type="InterPro" id="IPR005814">
    <property type="entry name" value="Aminotrans_3"/>
</dbReference>
<dbReference type="InterPro" id="IPR015422">
    <property type="entry name" value="PyrdxlP-dep_Trfase_small"/>
</dbReference>
<dbReference type="Gene3D" id="3.90.1150.10">
    <property type="entry name" value="Aspartate Aminotransferase, domain 1"/>
    <property type="match status" value="1"/>
</dbReference>
<dbReference type="PANTHER" id="PTHR43713">
    <property type="entry name" value="GLUTAMATE-1-SEMIALDEHYDE 2,1-AMINOMUTASE"/>
    <property type="match status" value="1"/>
</dbReference>
<dbReference type="AlphaFoldDB" id="A0A4P8IFW8"/>
<comment type="similarity">
    <text evidence="3">Belongs to the class-III pyridoxal-phosphate-dependent aminotransferase family.</text>
</comment>
<reference evidence="4 5" key="1">
    <citation type="submission" date="2019-05" db="EMBL/GenBank/DDBJ databases">
        <title>Complete genome sequencing of Anaerostipes rhamnosivorans.</title>
        <authorList>
            <person name="Bui T.P.N."/>
            <person name="de Vos W.M."/>
        </authorList>
    </citation>
    <scope>NUCLEOTIDE SEQUENCE [LARGE SCALE GENOMIC DNA]</scope>
    <source>
        <strain evidence="4 5">1y2</strain>
    </source>
</reference>
<keyword evidence="4" id="KW-0032">Aminotransferase</keyword>
<dbReference type="PROSITE" id="PS00600">
    <property type="entry name" value="AA_TRANSFER_CLASS_3"/>
    <property type="match status" value="1"/>
</dbReference>
<dbReference type="GO" id="GO:0030170">
    <property type="term" value="F:pyridoxal phosphate binding"/>
    <property type="evidence" value="ECO:0007669"/>
    <property type="project" value="InterPro"/>
</dbReference>